<comment type="caution">
    <text evidence="2">The sequence shown here is derived from an EMBL/GenBank/DDBJ whole genome shotgun (WGS) entry which is preliminary data.</text>
</comment>
<sequence>MRTLRITWAAAVILVGAVIVMSFASSAFLFFKEQSANSRSSDLHQKFLESADAKHVSVIMPIDTLNSAASDFAVSFPVAPLRSVLQIHQLKFLPSNGFPEIEGSFVLDSELSVVPSIQGTFSAQVEFTKDRGAKLDIAFLDIDKLRIVNEGLETPIPRLVSRIISAAGLFFAGDGVVSVNPTFELSQDVSAAIPNFSQRIGGSGVTFGFSMKPVSLKAAVGDFQVVGDGDVILALASIGDGG</sequence>
<name>A0A562P9F7_9HYPH</name>
<accession>A0A562P9F7</accession>
<reference evidence="2 3" key="1">
    <citation type="journal article" date="2015" name="Stand. Genomic Sci.">
        <title>Genomic Encyclopedia of Bacterial and Archaeal Type Strains, Phase III: the genomes of soil and plant-associated and newly described type strains.</title>
        <authorList>
            <person name="Whitman W.B."/>
            <person name="Woyke T."/>
            <person name="Klenk H.P."/>
            <person name="Zhou Y."/>
            <person name="Lilburn T.G."/>
            <person name="Beck B.J."/>
            <person name="De Vos P."/>
            <person name="Vandamme P."/>
            <person name="Eisen J.A."/>
            <person name="Garrity G."/>
            <person name="Hugenholtz P."/>
            <person name="Kyrpides N.C."/>
        </authorList>
    </citation>
    <scope>NUCLEOTIDE SEQUENCE [LARGE SCALE GENOMIC DNA]</scope>
    <source>
        <strain evidence="2 3">CGMCC 1.2546</strain>
    </source>
</reference>
<organism evidence="2 3">
    <name type="scientific">Mesorhizobium tianshanense</name>
    <dbReference type="NCBI Taxonomy" id="39844"/>
    <lineage>
        <taxon>Bacteria</taxon>
        <taxon>Pseudomonadati</taxon>
        <taxon>Pseudomonadota</taxon>
        <taxon>Alphaproteobacteria</taxon>
        <taxon>Hyphomicrobiales</taxon>
        <taxon>Phyllobacteriaceae</taxon>
        <taxon>Mesorhizobium</taxon>
    </lineage>
</organism>
<evidence type="ECO:0000256" key="1">
    <source>
        <dbReference type="SAM" id="Phobius"/>
    </source>
</evidence>
<keyword evidence="1" id="KW-0472">Membrane</keyword>
<dbReference type="AlphaFoldDB" id="A0A562P9F7"/>
<protein>
    <submittedName>
        <fullName evidence="2">Uncharacterized protein</fullName>
    </submittedName>
</protein>
<proteinExistence type="predicted"/>
<evidence type="ECO:0000313" key="3">
    <source>
        <dbReference type="Proteomes" id="UP000317122"/>
    </source>
</evidence>
<dbReference type="EMBL" id="VLKT01000005">
    <property type="protein sequence ID" value="TWI41082.1"/>
    <property type="molecule type" value="Genomic_DNA"/>
</dbReference>
<dbReference type="Proteomes" id="UP000317122">
    <property type="component" value="Unassembled WGS sequence"/>
</dbReference>
<keyword evidence="1" id="KW-0812">Transmembrane</keyword>
<keyword evidence="1" id="KW-1133">Transmembrane helix</keyword>
<keyword evidence="3" id="KW-1185">Reference proteome</keyword>
<gene>
    <name evidence="2" type="ORF">IQ26_01018</name>
</gene>
<feature type="transmembrane region" description="Helical" evidence="1">
    <location>
        <begin position="6"/>
        <end position="31"/>
    </location>
</feature>
<evidence type="ECO:0000313" key="2">
    <source>
        <dbReference type="EMBL" id="TWI41082.1"/>
    </source>
</evidence>